<evidence type="ECO:0000313" key="1">
    <source>
        <dbReference type="EMBL" id="KAJ4823414.1"/>
    </source>
</evidence>
<reference evidence="1" key="2">
    <citation type="journal article" date="2023" name="Plants (Basel)">
        <title>Annotation of the Turnera subulata (Passifloraceae) Draft Genome Reveals the S-Locus Evolved after the Divergence of Turneroideae from Passifloroideae in a Stepwise Manner.</title>
        <authorList>
            <person name="Henning P.M."/>
            <person name="Roalson E.H."/>
            <person name="Mir W."/>
            <person name="McCubbin A.G."/>
            <person name="Shore J.S."/>
        </authorList>
    </citation>
    <scope>NUCLEOTIDE SEQUENCE</scope>
    <source>
        <strain evidence="1">F60SS</strain>
    </source>
</reference>
<dbReference type="Proteomes" id="UP001141552">
    <property type="component" value="Unassembled WGS sequence"/>
</dbReference>
<dbReference type="OrthoDB" id="1194458at2759"/>
<evidence type="ECO:0008006" key="3">
    <source>
        <dbReference type="Google" id="ProtNLM"/>
    </source>
</evidence>
<protein>
    <recommendedName>
        <fullName evidence="3">Wall-associated receptor kinase C-terminal domain-containing protein</fullName>
    </recommendedName>
</protein>
<proteinExistence type="predicted"/>
<comment type="caution">
    <text evidence="1">The sequence shown here is derived from an EMBL/GenBank/DDBJ whole genome shotgun (WGS) entry which is preliminary data.</text>
</comment>
<keyword evidence="2" id="KW-1185">Reference proteome</keyword>
<feature type="non-terminal residue" evidence="1">
    <location>
        <position position="1"/>
    </location>
</feature>
<evidence type="ECO:0000313" key="2">
    <source>
        <dbReference type="Proteomes" id="UP001141552"/>
    </source>
</evidence>
<dbReference type="AlphaFoldDB" id="A0A9Q0F1Y8"/>
<reference evidence="1" key="1">
    <citation type="submission" date="2022-02" db="EMBL/GenBank/DDBJ databases">
        <authorList>
            <person name="Henning P.M."/>
            <person name="McCubbin A.G."/>
            <person name="Shore J.S."/>
        </authorList>
    </citation>
    <scope>NUCLEOTIDE SEQUENCE</scope>
    <source>
        <strain evidence="1">F60SS</strain>
        <tissue evidence="1">Leaves</tissue>
    </source>
</reference>
<organism evidence="1 2">
    <name type="scientific">Turnera subulata</name>
    <dbReference type="NCBI Taxonomy" id="218843"/>
    <lineage>
        <taxon>Eukaryota</taxon>
        <taxon>Viridiplantae</taxon>
        <taxon>Streptophyta</taxon>
        <taxon>Embryophyta</taxon>
        <taxon>Tracheophyta</taxon>
        <taxon>Spermatophyta</taxon>
        <taxon>Magnoliopsida</taxon>
        <taxon>eudicotyledons</taxon>
        <taxon>Gunneridae</taxon>
        <taxon>Pentapetalae</taxon>
        <taxon>rosids</taxon>
        <taxon>fabids</taxon>
        <taxon>Malpighiales</taxon>
        <taxon>Passifloraceae</taxon>
        <taxon>Turnera</taxon>
    </lineage>
</organism>
<dbReference type="EMBL" id="JAKUCV010007458">
    <property type="protein sequence ID" value="KAJ4823414.1"/>
    <property type="molecule type" value="Genomic_DNA"/>
</dbReference>
<accession>A0A9Q0F1Y8</accession>
<sequence length="227" mass="26107">IYRNRTDNVSFSCSSLFLALNWGTQEWLLSSSPLSFSVFFPALLNKDGIENSHFRNCPPFYRGNLGQINLHFTNSTRLEHCGPFVIDDCKKMHPNIQLEKGGRWYELENISQANTLLINDKEFQKQLSSNSYESFNIKCNDLNLNYYGTPNKSSPSIPLGGCSVLQLPENLSKTNSDIFGLLTARYYLEVHDWFECYKCFLKDGKCLLNKTGNFQCFGPHEDFNNYD</sequence>
<gene>
    <name evidence="1" type="ORF">Tsubulata_050884</name>
</gene>
<name>A0A9Q0F1Y8_9ROSI</name>